<proteinExistence type="predicted"/>
<evidence type="ECO:0008006" key="3">
    <source>
        <dbReference type="Google" id="ProtNLM"/>
    </source>
</evidence>
<name>A0A1J5RD43_9ZZZZ</name>
<organism evidence="2">
    <name type="scientific">mine drainage metagenome</name>
    <dbReference type="NCBI Taxonomy" id="410659"/>
    <lineage>
        <taxon>unclassified sequences</taxon>
        <taxon>metagenomes</taxon>
        <taxon>ecological metagenomes</taxon>
    </lineage>
</organism>
<keyword evidence="1" id="KW-0175">Coiled coil</keyword>
<evidence type="ECO:0000313" key="2">
    <source>
        <dbReference type="EMBL" id="OIQ94014.1"/>
    </source>
</evidence>
<evidence type="ECO:0000256" key="1">
    <source>
        <dbReference type="SAM" id="Coils"/>
    </source>
</evidence>
<feature type="coiled-coil region" evidence="1">
    <location>
        <begin position="130"/>
        <end position="164"/>
    </location>
</feature>
<dbReference type="AlphaFoldDB" id="A0A1J5RD43"/>
<sequence length="564" mass="61964">MRKLSHYITRTGPTVRSRLTFGVLFLLLAGCAAQAQPQARAGDAALNAAARLHPTVFLDRIGWGADAVQLRELSQIGATRLLDAQLQPQTHPMLRPAVRRQLENLEVNLPLEQIIPPLVREQHAIHLARRDGQTTDVAQTQAELQALNQRKNQLTQQAMAQQLLLAVYAPNQLQQRLTWFWLNHFNVFRGGNIGPMMADYIQRVIAPHALGHFRDLLQATMFSPQMLLYLNNAQNARGHVNENYAREVMELHTLGVGAGYTQADVTNLARVLTGLGVDLADRPVRVRPALRDELWLRGLVVFNPARHDPDPKLVLGQTLHGRGLDEIKQVIALLADDPATARHVSFELAQYFVADHPDPVMVNAMVRTWAQTNGDIAAVLRTMFTSPQFATSLGAPQFKDPMRYVVSAVRASLDGRVITNPQPLIGMLYKLGEPLYGRQTPDGYPLNSGAWDSPGQLTTRFEVARLIGAGASALFGPPPPFLRMDATVNAAGTMGGMADAMPQTNAVPRPGPYPHLPPPDLARSAVFLATEPALSRATLQALAQADQRVSWNALWLSSPEFMSG</sequence>
<dbReference type="Pfam" id="PF08811">
    <property type="entry name" value="DUF1800"/>
    <property type="match status" value="1"/>
</dbReference>
<protein>
    <recommendedName>
        <fullName evidence="3">DUF1800 domain-containing protein</fullName>
    </recommendedName>
</protein>
<comment type="caution">
    <text evidence="2">The sequence shown here is derived from an EMBL/GenBank/DDBJ whole genome shotgun (WGS) entry which is preliminary data.</text>
</comment>
<accession>A0A1J5RD43</accession>
<dbReference type="PROSITE" id="PS51257">
    <property type="entry name" value="PROKAR_LIPOPROTEIN"/>
    <property type="match status" value="1"/>
</dbReference>
<gene>
    <name evidence="2" type="ORF">GALL_240200</name>
</gene>
<reference evidence="2" key="1">
    <citation type="submission" date="2016-10" db="EMBL/GenBank/DDBJ databases">
        <title>Sequence of Gallionella enrichment culture.</title>
        <authorList>
            <person name="Poehlein A."/>
            <person name="Muehling M."/>
            <person name="Daniel R."/>
        </authorList>
    </citation>
    <scope>NUCLEOTIDE SEQUENCE</scope>
</reference>
<dbReference type="InterPro" id="IPR014917">
    <property type="entry name" value="DUF1800"/>
</dbReference>
<dbReference type="EMBL" id="MLJW01000195">
    <property type="protein sequence ID" value="OIQ94014.1"/>
    <property type="molecule type" value="Genomic_DNA"/>
</dbReference>